<accession>A0A1D2MI97</accession>
<dbReference type="OrthoDB" id="269227at2759"/>
<dbReference type="InterPro" id="IPR007867">
    <property type="entry name" value="GMC_OxRtase_C"/>
</dbReference>
<organism evidence="7 8">
    <name type="scientific">Orchesella cincta</name>
    <name type="common">Springtail</name>
    <name type="synonym">Podura cincta</name>
    <dbReference type="NCBI Taxonomy" id="48709"/>
    <lineage>
        <taxon>Eukaryota</taxon>
        <taxon>Metazoa</taxon>
        <taxon>Ecdysozoa</taxon>
        <taxon>Arthropoda</taxon>
        <taxon>Hexapoda</taxon>
        <taxon>Collembola</taxon>
        <taxon>Entomobryomorpha</taxon>
        <taxon>Entomobryoidea</taxon>
        <taxon>Orchesellidae</taxon>
        <taxon>Orchesellinae</taxon>
        <taxon>Orchesella</taxon>
    </lineage>
</organism>
<dbReference type="InterPro" id="IPR000172">
    <property type="entry name" value="GMC_OxRdtase_N"/>
</dbReference>
<evidence type="ECO:0000256" key="3">
    <source>
        <dbReference type="ARBA" id="ARBA00022630"/>
    </source>
</evidence>
<evidence type="ECO:0000313" key="7">
    <source>
        <dbReference type="EMBL" id="ODM92716.1"/>
    </source>
</evidence>
<dbReference type="SUPFAM" id="SSF54373">
    <property type="entry name" value="FAD-linked reductases, C-terminal domain"/>
    <property type="match status" value="1"/>
</dbReference>
<keyword evidence="8" id="KW-1185">Reference proteome</keyword>
<feature type="non-terminal residue" evidence="7">
    <location>
        <position position="1"/>
    </location>
</feature>
<dbReference type="Proteomes" id="UP000094527">
    <property type="component" value="Unassembled WGS sequence"/>
</dbReference>
<keyword evidence="3" id="KW-0285">Flavoprotein</keyword>
<dbReference type="PIRSF" id="PIRSF000137">
    <property type="entry name" value="Alcohol_oxidase"/>
    <property type="match status" value="1"/>
</dbReference>
<feature type="domain" description="Glucose-methanol-choline oxidoreductase N-terminal" evidence="5">
    <location>
        <begin position="2"/>
        <end position="285"/>
    </location>
</feature>
<reference evidence="7 8" key="1">
    <citation type="journal article" date="2016" name="Genome Biol. Evol.">
        <title>Gene Family Evolution Reflects Adaptation to Soil Environmental Stressors in the Genome of the Collembolan Orchesella cincta.</title>
        <authorList>
            <person name="Faddeeva-Vakhrusheva A."/>
            <person name="Derks M.F."/>
            <person name="Anvar S.Y."/>
            <person name="Agamennone V."/>
            <person name="Suring W."/>
            <person name="Smit S."/>
            <person name="van Straalen N.M."/>
            <person name="Roelofs D."/>
        </authorList>
    </citation>
    <scope>NUCLEOTIDE SEQUENCE [LARGE SCALE GENOMIC DNA]</scope>
    <source>
        <tissue evidence="7">Mixed pool</tissue>
    </source>
</reference>
<proteinExistence type="inferred from homology"/>
<evidence type="ECO:0000313" key="8">
    <source>
        <dbReference type="Proteomes" id="UP000094527"/>
    </source>
</evidence>
<dbReference type="Pfam" id="PF05199">
    <property type="entry name" value="GMC_oxred_C"/>
    <property type="match status" value="1"/>
</dbReference>
<comment type="caution">
    <text evidence="7">The sequence shown here is derived from an EMBL/GenBank/DDBJ whole genome shotgun (WGS) entry which is preliminary data.</text>
</comment>
<dbReference type="GO" id="GO:0016614">
    <property type="term" value="F:oxidoreductase activity, acting on CH-OH group of donors"/>
    <property type="evidence" value="ECO:0007669"/>
    <property type="project" value="InterPro"/>
</dbReference>
<dbReference type="PANTHER" id="PTHR11552">
    <property type="entry name" value="GLUCOSE-METHANOL-CHOLINE GMC OXIDOREDUCTASE"/>
    <property type="match status" value="1"/>
</dbReference>
<comment type="similarity">
    <text evidence="2">Belongs to the GMC oxidoreductase family.</text>
</comment>
<dbReference type="Pfam" id="PF00732">
    <property type="entry name" value="GMC_oxred_N"/>
    <property type="match status" value="1"/>
</dbReference>
<dbReference type="InterPro" id="IPR036188">
    <property type="entry name" value="FAD/NAD-bd_sf"/>
</dbReference>
<dbReference type="SUPFAM" id="SSF51905">
    <property type="entry name" value="FAD/NAD(P)-binding domain"/>
    <property type="match status" value="1"/>
</dbReference>
<dbReference type="InterPro" id="IPR012132">
    <property type="entry name" value="GMC_OxRdtase"/>
</dbReference>
<dbReference type="OMA" id="EWENITG"/>
<evidence type="ECO:0000256" key="4">
    <source>
        <dbReference type="ARBA" id="ARBA00022827"/>
    </source>
</evidence>
<dbReference type="STRING" id="48709.A0A1D2MI97"/>
<comment type="cofactor">
    <cofactor evidence="1">
        <name>FAD</name>
        <dbReference type="ChEBI" id="CHEBI:57692"/>
    </cofactor>
</comment>
<protein>
    <submittedName>
        <fullName evidence="7">Alcohol dehydrogenase [acceptor]</fullName>
    </submittedName>
</protein>
<evidence type="ECO:0000256" key="1">
    <source>
        <dbReference type="ARBA" id="ARBA00001974"/>
    </source>
</evidence>
<name>A0A1D2MI97_ORCCI</name>
<dbReference type="Gene3D" id="3.30.560.10">
    <property type="entry name" value="Glucose Oxidase, domain 3"/>
    <property type="match status" value="1"/>
</dbReference>
<keyword evidence="4" id="KW-0274">FAD</keyword>
<evidence type="ECO:0000259" key="6">
    <source>
        <dbReference type="Pfam" id="PF05199"/>
    </source>
</evidence>
<feature type="domain" description="Glucose-methanol-choline oxidoreductase C-terminal" evidence="6">
    <location>
        <begin position="396"/>
        <end position="539"/>
    </location>
</feature>
<dbReference type="PANTHER" id="PTHR11552:SF147">
    <property type="entry name" value="CHOLINE DEHYDROGENASE, MITOCHONDRIAL"/>
    <property type="match status" value="1"/>
</dbReference>
<evidence type="ECO:0000256" key="2">
    <source>
        <dbReference type="ARBA" id="ARBA00010790"/>
    </source>
</evidence>
<dbReference type="EMBL" id="LJIJ01001167">
    <property type="protein sequence ID" value="ODM92716.1"/>
    <property type="molecule type" value="Genomic_DNA"/>
</dbReference>
<dbReference type="AlphaFoldDB" id="A0A1D2MI97"/>
<sequence length="549" mass="59694">GGGSAGCVVAARLSENPQNRVLLLESGGSPNPFSYVPLAAPFLQNNPATDWQHKTVPLHSSTLSKPLSWPRGKGLGGSSATNFMIYMRGNPRDFDEWENITGDSRWGYKNVEKYFKKMEDYHGRYEREFHGKNGPLRVEPVNYAPGLDNFLEAVKETGFSVRDLNVDQQEGFSPVEFTQKRGIRLSAYSAYIQPILDRPNLKILRYSHATKIHFDSNMKASGVSFVRKGQTMFAAAQKEVIVSSGTINSAQLLLLSGIGPAKHLRKLGIKPLVDLPVGRNLIDHVMTMVGPFSLNETSASFTPTKDISLKSLADFVISGTGPVTSPLGVISVGVTSTSSSTPEWPNLLHVISSVGSYDGLGATIDGMFGTADHFSKFIHSFVGFSTHYPLLALGKPKSKGFIELQDSNPFSKPIINPQYYSDKGNQDLQDMVEGYKMVVNLYENSNSLGSKLGARLIENPTCAKYGFKTRAYYECAIMTPTLTIFHPVGTCAIGKIGDPKAVLDSQLRVIGTNGLRVIDASVMPTITNANTNAPTIMIGELGADLIKNG</sequence>
<dbReference type="Gene3D" id="3.50.50.60">
    <property type="entry name" value="FAD/NAD(P)-binding domain"/>
    <property type="match status" value="1"/>
</dbReference>
<gene>
    <name evidence="7" type="ORF">Ocin01_13966</name>
</gene>
<dbReference type="GO" id="GO:0050660">
    <property type="term" value="F:flavin adenine dinucleotide binding"/>
    <property type="evidence" value="ECO:0007669"/>
    <property type="project" value="InterPro"/>
</dbReference>
<evidence type="ECO:0000259" key="5">
    <source>
        <dbReference type="Pfam" id="PF00732"/>
    </source>
</evidence>